<protein>
    <submittedName>
        <fullName evidence="2">Putative membrane protein</fullName>
    </submittedName>
</protein>
<name>G0L4M2_ZOBGA</name>
<dbReference type="HOGENOM" id="CLU_2541853_0_0_10"/>
<dbReference type="KEGG" id="zga:ZOBELLIA_4648"/>
<gene>
    <name evidence="2" type="ordered locus">zobellia_4648</name>
</gene>
<keyword evidence="1" id="KW-0812">Transmembrane</keyword>
<keyword evidence="1" id="KW-1133">Transmembrane helix</keyword>
<dbReference type="EMBL" id="FP476056">
    <property type="protein sequence ID" value="CAZ98783.1"/>
    <property type="molecule type" value="Genomic_DNA"/>
</dbReference>
<proteinExistence type="predicted"/>
<evidence type="ECO:0000313" key="2">
    <source>
        <dbReference type="EMBL" id="CAZ98783.1"/>
    </source>
</evidence>
<reference evidence="3" key="1">
    <citation type="submission" date="2009-07" db="EMBL/GenBank/DDBJ databases">
        <title>Complete genome sequence of Zobellia galactanivorans Dsij.</title>
        <authorList>
            <consortium name="Genoscope - CEA"/>
        </authorList>
    </citation>
    <scope>NUCLEOTIDE SEQUENCE [LARGE SCALE GENOMIC DNA]</scope>
    <source>
        <strain evidence="3">DSM 12802 / CCUG 47099 / CIP 106680 / NCIMB 13871 / Dsij</strain>
    </source>
</reference>
<feature type="transmembrane region" description="Helical" evidence="1">
    <location>
        <begin position="60"/>
        <end position="81"/>
    </location>
</feature>
<dbReference type="STRING" id="63186.ZOBELLIA_4648"/>
<keyword evidence="3" id="KW-1185">Reference proteome</keyword>
<reference evidence="2 3" key="2">
    <citation type="journal article" date="2012" name="Environ. Microbiol.">
        <title>Characterization of the first alginolytic operons in a marine bacterium: from their emergence in marine Flavobacteriia to their independent transfers to marine Proteobacteria and human gut Bacteroides.</title>
        <authorList>
            <person name="Thomas F."/>
            <person name="Barbeyron T."/>
            <person name="Tonon T."/>
            <person name="Genicot S."/>
            <person name="Czjzek M."/>
            <person name="Michel G."/>
        </authorList>
    </citation>
    <scope>NUCLEOTIDE SEQUENCE [LARGE SCALE GENOMIC DNA]</scope>
    <source>
        <strain evidence="3">DSM 12802 / CCUG 47099 / CIP 106680 / NCIMB 13871 / Dsij</strain>
    </source>
</reference>
<accession>G0L4M2</accession>
<keyword evidence="1" id="KW-0472">Membrane</keyword>
<organism evidence="2 3">
    <name type="scientific">Zobellia galactanivorans (strain DSM 12802 / CCUG 47099 / CIP 106680 / NCIMB 13871 / Dsij)</name>
    <dbReference type="NCBI Taxonomy" id="63186"/>
    <lineage>
        <taxon>Bacteria</taxon>
        <taxon>Pseudomonadati</taxon>
        <taxon>Bacteroidota</taxon>
        <taxon>Flavobacteriia</taxon>
        <taxon>Flavobacteriales</taxon>
        <taxon>Flavobacteriaceae</taxon>
        <taxon>Zobellia</taxon>
    </lineage>
</organism>
<evidence type="ECO:0000256" key="1">
    <source>
        <dbReference type="SAM" id="Phobius"/>
    </source>
</evidence>
<evidence type="ECO:0000313" key="3">
    <source>
        <dbReference type="Proteomes" id="UP000008898"/>
    </source>
</evidence>
<dbReference type="AlphaFoldDB" id="G0L4M2"/>
<sequence length="83" mass="9908">MAQVISSLKQNRTLLKKRKFKGLRKLYKNEVDFKKLNSKERAILKQKIKEQHQNNKSIEIIIYSLSIVAAFSILYYIYWFIVG</sequence>
<dbReference type="Proteomes" id="UP000008898">
    <property type="component" value="Chromosome"/>
</dbReference>